<gene>
    <name evidence="2" type="ORF">LKD28_12135</name>
</gene>
<protein>
    <submittedName>
        <fullName evidence="2">DUF1048 domain-containing protein</fullName>
    </submittedName>
</protein>
<dbReference type="Proteomes" id="UP001198495">
    <property type="component" value="Unassembled WGS sequence"/>
</dbReference>
<evidence type="ECO:0000256" key="1">
    <source>
        <dbReference type="SAM" id="Phobius"/>
    </source>
</evidence>
<dbReference type="EMBL" id="JAJEQT010000010">
    <property type="protein sequence ID" value="MCC2219762.1"/>
    <property type="molecule type" value="Genomic_DNA"/>
</dbReference>
<organism evidence="2 3">
    <name type="scientific">Coprococcus hominis</name>
    <name type="common">ex Arizal et al. 2022</name>
    <dbReference type="NCBI Taxonomy" id="2881262"/>
    <lineage>
        <taxon>Bacteria</taxon>
        <taxon>Bacillati</taxon>
        <taxon>Bacillota</taxon>
        <taxon>Clostridia</taxon>
        <taxon>Lachnospirales</taxon>
        <taxon>Lachnospiraceae</taxon>
        <taxon>Coprococcus</taxon>
    </lineage>
</organism>
<evidence type="ECO:0000313" key="2">
    <source>
        <dbReference type="EMBL" id="MCC2219762.1"/>
    </source>
</evidence>
<keyword evidence="1" id="KW-0472">Membrane</keyword>
<keyword evidence="3" id="KW-1185">Reference proteome</keyword>
<keyword evidence="1" id="KW-1133">Transmembrane helix</keyword>
<dbReference type="Gene3D" id="1.10.1900.10">
    <property type="entry name" value="c-terminal domain of poly(a) binding protein"/>
    <property type="match status" value="1"/>
</dbReference>
<sequence>MKADYILLQDRLKGEYKDAFQKVQMYSTSNLIGEDTESELMMELLDHMLMAQEEGKPVSTIVGDDIEGFCEIFFSEYKLGNRFVDFLKTLYRMAWIMLVFAILDLVIGDGALSGSDIGAIGAIVLGGLSGSLSILIIYLLIRPLVKKRKVNATALNAIYIVLLFASVIITCVLANRYSINVPAWVAVTLPTVYIVVYYIVNAVTNYKKNERRRR</sequence>
<reference evidence="2 3" key="1">
    <citation type="submission" date="2021-10" db="EMBL/GenBank/DDBJ databases">
        <title>Anaerobic single-cell dispensing facilitates the cultivation of human gut bacteria.</title>
        <authorList>
            <person name="Afrizal A."/>
        </authorList>
    </citation>
    <scope>NUCLEOTIDE SEQUENCE [LARGE SCALE GENOMIC DNA]</scope>
    <source>
        <strain evidence="2 3">CLA-AA-H212</strain>
    </source>
</reference>
<feature type="transmembrane region" description="Helical" evidence="1">
    <location>
        <begin position="119"/>
        <end position="141"/>
    </location>
</feature>
<name>A0ABS8FRC2_9FIRM</name>
<keyword evidence="1" id="KW-0812">Transmembrane</keyword>
<feature type="transmembrane region" description="Helical" evidence="1">
    <location>
        <begin position="153"/>
        <end position="175"/>
    </location>
</feature>
<comment type="caution">
    <text evidence="2">The sequence shown here is derived from an EMBL/GenBank/DDBJ whole genome shotgun (WGS) entry which is preliminary data.</text>
</comment>
<feature type="transmembrane region" description="Helical" evidence="1">
    <location>
        <begin position="181"/>
        <end position="204"/>
    </location>
</feature>
<evidence type="ECO:0000313" key="3">
    <source>
        <dbReference type="Proteomes" id="UP001198495"/>
    </source>
</evidence>
<proteinExistence type="predicted"/>
<dbReference type="RefSeq" id="WP_227573542.1">
    <property type="nucleotide sequence ID" value="NZ_JAJEQT010000010.1"/>
</dbReference>
<feature type="transmembrane region" description="Helical" evidence="1">
    <location>
        <begin position="89"/>
        <end position="107"/>
    </location>
</feature>
<accession>A0ABS8FRC2</accession>
<dbReference type="SUPFAM" id="SSF158560">
    <property type="entry name" value="BH3980-like"/>
    <property type="match status" value="1"/>
</dbReference>